<dbReference type="Pfam" id="PF13432">
    <property type="entry name" value="TPR_16"/>
    <property type="match status" value="1"/>
</dbReference>
<dbReference type="PROSITE" id="PS51257">
    <property type="entry name" value="PROKAR_LIPOPROTEIN"/>
    <property type="match status" value="1"/>
</dbReference>
<dbReference type="InterPro" id="IPR051012">
    <property type="entry name" value="CellSynth/LPSAsmb/PSIAsmb"/>
</dbReference>
<accession>A0A516SE38</accession>
<gene>
    <name evidence="5" type="ORF">FNU76_08700</name>
</gene>
<dbReference type="Gene3D" id="1.25.40.10">
    <property type="entry name" value="Tetratricopeptide repeat domain"/>
    <property type="match status" value="2"/>
</dbReference>
<dbReference type="InterPro" id="IPR011990">
    <property type="entry name" value="TPR-like_helical_dom_sf"/>
</dbReference>
<dbReference type="PANTHER" id="PTHR45586">
    <property type="entry name" value="TPR REPEAT-CONTAINING PROTEIN PA4667"/>
    <property type="match status" value="1"/>
</dbReference>
<keyword evidence="1" id="KW-0677">Repeat</keyword>
<feature type="repeat" description="TPR" evidence="3">
    <location>
        <begin position="442"/>
        <end position="475"/>
    </location>
</feature>
<dbReference type="KEGG" id="cari:FNU76_08700"/>
<dbReference type="RefSeq" id="WP_144277830.1">
    <property type="nucleotide sequence ID" value="NZ_CP041730.1"/>
</dbReference>
<dbReference type="SUPFAM" id="SSF48452">
    <property type="entry name" value="TPR-like"/>
    <property type="match status" value="3"/>
</dbReference>
<reference evidence="6" key="1">
    <citation type="submission" date="2019-07" db="EMBL/GenBank/DDBJ databases">
        <title>Chitinimonas sp. nov., isolated from Ny-Alesund, arctica soil.</title>
        <authorList>
            <person name="Xu Q."/>
            <person name="Peng F."/>
        </authorList>
    </citation>
    <scope>NUCLEOTIDE SEQUENCE [LARGE SCALE GENOMIC DNA]</scope>
    <source>
        <strain evidence="6">R3-44</strain>
    </source>
</reference>
<protein>
    <submittedName>
        <fullName evidence="5">Tetratricopeptide repeat protein</fullName>
    </submittedName>
</protein>
<dbReference type="AlphaFoldDB" id="A0A516SE38"/>
<feature type="signal peptide" evidence="4">
    <location>
        <begin position="1"/>
        <end position="28"/>
    </location>
</feature>
<evidence type="ECO:0000256" key="4">
    <source>
        <dbReference type="SAM" id="SignalP"/>
    </source>
</evidence>
<evidence type="ECO:0000313" key="5">
    <source>
        <dbReference type="EMBL" id="QDQ26436.1"/>
    </source>
</evidence>
<keyword evidence="6" id="KW-1185">Reference proteome</keyword>
<keyword evidence="4" id="KW-0732">Signal</keyword>
<keyword evidence="2 3" id="KW-0802">TPR repeat</keyword>
<dbReference type="Pfam" id="PF14559">
    <property type="entry name" value="TPR_19"/>
    <property type="match status" value="2"/>
</dbReference>
<dbReference type="PROSITE" id="PS50005">
    <property type="entry name" value="TPR"/>
    <property type="match status" value="1"/>
</dbReference>
<dbReference type="Proteomes" id="UP000317550">
    <property type="component" value="Chromosome"/>
</dbReference>
<evidence type="ECO:0000313" key="6">
    <source>
        <dbReference type="Proteomes" id="UP000317550"/>
    </source>
</evidence>
<dbReference type="EMBL" id="CP041730">
    <property type="protein sequence ID" value="QDQ26436.1"/>
    <property type="molecule type" value="Genomic_DNA"/>
</dbReference>
<sequence>MTIRPSHRSSALLLIAGLLAGCATPPAANTENAAPTAPARAPAISEKPVESVVIREDAKYPKQELSRELLFGILLGDFAALHGDKALAADTWLELARRTRDPRAAKRAVEMGFVAGKAEHALMASKYWRELEPDSLPARQMELSVLARVGKLAETEAALANWMKDRPQDVPGILMQAHTLWSPQADKQAILALMKRLAARHPQLPEASLAIALAANRAGDGAAALAAADNAIRLKPDWEAAILYRAALTEANPAVTVQYLQTATQRLPKSREIQAALARALTDAKRYADSRRIYMGLAQTYPDEVEYLVGHALATMQLRNYAEAEAPLTRALELGVSKPAVLHYYLGMVSEEQGKLTAAREHYLQVSDNEQSVPAAVRLARIEAKLGNREAALATLERLPQITPSDQVARVQLEAQIWRELKDLGRARATLDAGIGKHADNADLLYDRSLVFDQLGDLQAAEKDLRQYLVLKPDSPIGLNALGYTLANRTQRFEEAESLLRKALNQEPDNPVIIDSMGWLQYRRGNLEEAAKWLNRAFTTLPDPEIAAHYGEVLWQAGKHKEARKIWAEGKKLDPAHEVLSETMQRLNGE</sequence>
<evidence type="ECO:0000256" key="3">
    <source>
        <dbReference type="PROSITE-ProRule" id="PRU00339"/>
    </source>
</evidence>
<evidence type="ECO:0000256" key="1">
    <source>
        <dbReference type="ARBA" id="ARBA00022737"/>
    </source>
</evidence>
<name>A0A516SE38_9NEIS</name>
<proteinExistence type="predicted"/>
<dbReference type="PANTHER" id="PTHR45586:SF16">
    <property type="entry name" value="DOMAIN PROTEIN, PUTATIVE-RELATED"/>
    <property type="match status" value="1"/>
</dbReference>
<dbReference type="SMART" id="SM00028">
    <property type="entry name" value="TPR"/>
    <property type="match status" value="7"/>
</dbReference>
<organism evidence="5 6">
    <name type="scientific">Chitinimonas arctica</name>
    <dbReference type="NCBI Taxonomy" id="2594795"/>
    <lineage>
        <taxon>Bacteria</taxon>
        <taxon>Pseudomonadati</taxon>
        <taxon>Pseudomonadota</taxon>
        <taxon>Betaproteobacteria</taxon>
        <taxon>Neisseriales</taxon>
        <taxon>Chitinibacteraceae</taxon>
        <taxon>Chitinimonas</taxon>
    </lineage>
</organism>
<dbReference type="InterPro" id="IPR019734">
    <property type="entry name" value="TPR_rpt"/>
</dbReference>
<feature type="chain" id="PRO_5027997027" evidence="4">
    <location>
        <begin position="29"/>
        <end position="590"/>
    </location>
</feature>
<evidence type="ECO:0000256" key="2">
    <source>
        <dbReference type="ARBA" id="ARBA00022803"/>
    </source>
</evidence>
<dbReference type="OrthoDB" id="9761935at2"/>